<reference evidence="6 7" key="1">
    <citation type="submission" date="2021-08" db="EMBL/GenBank/DDBJ databases">
        <title>Complete genome sequence of Leptospira kobayashii strain E30.</title>
        <authorList>
            <person name="Nakao R."/>
            <person name="Nakamura S."/>
            <person name="Masuzawa T."/>
            <person name="Koizumi N."/>
        </authorList>
    </citation>
    <scope>NUCLEOTIDE SEQUENCE [LARGE SCALE GENOMIC DNA]</scope>
    <source>
        <strain evidence="6 7">E30</strain>
    </source>
</reference>
<evidence type="ECO:0000256" key="4">
    <source>
        <dbReference type="PROSITE-ProRule" id="PRU00335"/>
    </source>
</evidence>
<keyword evidence="3" id="KW-0804">Transcription</keyword>
<dbReference type="InterPro" id="IPR041478">
    <property type="entry name" value="TetR_C_27"/>
</dbReference>
<evidence type="ECO:0000313" key="6">
    <source>
        <dbReference type="EMBL" id="BDA80359.1"/>
    </source>
</evidence>
<name>A0ABM7UMP2_9LEPT</name>
<keyword evidence="2 4" id="KW-0238">DNA-binding</keyword>
<proteinExistence type="predicted"/>
<evidence type="ECO:0000313" key="7">
    <source>
        <dbReference type="Proteomes" id="UP000245263"/>
    </source>
</evidence>
<dbReference type="InterPro" id="IPR009057">
    <property type="entry name" value="Homeodomain-like_sf"/>
</dbReference>
<dbReference type="PANTHER" id="PTHR47506">
    <property type="entry name" value="TRANSCRIPTIONAL REGULATORY PROTEIN"/>
    <property type="match status" value="1"/>
</dbReference>
<protein>
    <submittedName>
        <fullName evidence="6">TetR family transcriptional regulator</fullName>
    </submittedName>
</protein>
<dbReference type="PANTHER" id="PTHR47506:SF6">
    <property type="entry name" value="HTH-TYPE TRANSCRIPTIONAL REPRESSOR NEMR"/>
    <property type="match status" value="1"/>
</dbReference>
<dbReference type="SUPFAM" id="SSF46689">
    <property type="entry name" value="Homeodomain-like"/>
    <property type="match status" value="1"/>
</dbReference>
<gene>
    <name evidence="6" type="primary">ybeD</name>
    <name evidence="6" type="ORF">LPTSP3_g32890</name>
</gene>
<keyword evidence="7" id="KW-1185">Reference proteome</keyword>
<dbReference type="Pfam" id="PF00440">
    <property type="entry name" value="TetR_N"/>
    <property type="match status" value="1"/>
</dbReference>
<dbReference type="Pfam" id="PF17935">
    <property type="entry name" value="TetR_C_27"/>
    <property type="match status" value="1"/>
</dbReference>
<accession>A0ABM7UMP2</accession>
<evidence type="ECO:0000256" key="3">
    <source>
        <dbReference type="ARBA" id="ARBA00023163"/>
    </source>
</evidence>
<dbReference type="PROSITE" id="PS50977">
    <property type="entry name" value="HTH_TETR_2"/>
    <property type="match status" value="1"/>
</dbReference>
<dbReference type="PRINTS" id="PR00455">
    <property type="entry name" value="HTHTETR"/>
</dbReference>
<dbReference type="RefSeq" id="WP_109021407.1">
    <property type="nucleotide sequence ID" value="NZ_AP025028.1"/>
</dbReference>
<evidence type="ECO:0000256" key="1">
    <source>
        <dbReference type="ARBA" id="ARBA00023015"/>
    </source>
</evidence>
<keyword evidence="1" id="KW-0805">Transcription regulation</keyword>
<feature type="DNA-binding region" description="H-T-H motif" evidence="4">
    <location>
        <begin position="32"/>
        <end position="51"/>
    </location>
</feature>
<evidence type="ECO:0000259" key="5">
    <source>
        <dbReference type="PROSITE" id="PS50977"/>
    </source>
</evidence>
<dbReference type="EMBL" id="AP025028">
    <property type="protein sequence ID" value="BDA80359.1"/>
    <property type="molecule type" value="Genomic_DNA"/>
</dbReference>
<dbReference type="InterPro" id="IPR001647">
    <property type="entry name" value="HTH_TetR"/>
</dbReference>
<dbReference type="Gene3D" id="1.10.357.10">
    <property type="entry name" value="Tetracycline Repressor, domain 2"/>
    <property type="match status" value="1"/>
</dbReference>
<dbReference type="Proteomes" id="UP000245263">
    <property type="component" value="Chromosome 1"/>
</dbReference>
<feature type="domain" description="HTH tetR-type" evidence="5">
    <location>
        <begin position="9"/>
        <end position="69"/>
    </location>
</feature>
<sequence>MPRTGLTPLEIREKAIDAAEERIRRHGFEKFRLVDIAKDLDVSHVALYKHFPDKQELLNAVSQRWLNRIDETLLKIAEKKKPSKDLIFEWFLSFHQLKKEKVQKDPELFKAFDMAAESLKPFVVKHINEMHRQLQMLLQKALDEKAIQGDTAANLGKIFFEATVGFHHPKLVYQHLAEKREKLLKQILEVLWNGTEGRS</sequence>
<organism evidence="6 7">
    <name type="scientific">Leptospira kobayashii</name>
    <dbReference type="NCBI Taxonomy" id="1917830"/>
    <lineage>
        <taxon>Bacteria</taxon>
        <taxon>Pseudomonadati</taxon>
        <taxon>Spirochaetota</taxon>
        <taxon>Spirochaetia</taxon>
        <taxon>Leptospirales</taxon>
        <taxon>Leptospiraceae</taxon>
        <taxon>Leptospira</taxon>
    </lineage>
</organism>
<evidence type="ECO:0000256" key="2">
    <source>
        <dbReference type="ARBA" id="ARBA00023125"/>
    </source>
</evidence>